<evidence type="ECO:0000256" key="2">
    <source>
        <dbReference type="ARBA" id="ARBA00022723"/>
    </source>
</evidence>
<accession>A0A9P4J2C6</accession>
<dbReference type="PROSITE" id="PS51891">
    <property type="entry name" value="CENP_V_GFA"/>
    <property type="match status" value="1"/>
</dbReference>
<dbReference type="InterPro" id="IPR011057">
    <property type="entry name" value="Mss4-like_sf"/>
</dbReference>
<dbReference type="Pfam" id="PF04828">
    <property type="entry name" value="GFA"/>
    <property type="match status" value="1"/>
</dbReference>
<protein>
    <recommendedName>
        <fullName evidence="4">CENP-V/GFA domain-containing protein</fullName>
    </recommendedName>
</protein>
<dbReference type="EMBL" id="ML996088">
    <property type="protein sequence ID" value="KAF2151144.1"/>
    <property type="molecule type" value="Genomic_DNA"/>
</dbReference>
<reference evidence="5" key="1">
    <citation type="journal article" date="2020" name="Stud. Mycol.">
        <title>101 Dothideomycetes genomes: a test case for predicting lifestyles and emergence of pathogens.</title>
        <authorList>
            <person name="Haridas S."/>
            <person name="Albert R."/>
            <person name="Binder M."/>
            <person name="Bloem J."/>
            <person name="Labutti K."/>
            <person name="Salamov A."/>
            <person name="Andreopoulos B."/>
            <person name="Baker S."/>
            <person name="Barry K."/>
            <person name="Bills G."/>
            <person name="Bluhm B."/>
            <person name="Cannon C."/>
            <person name="Castanera R."/>
            <person name="Culley D."/>
            <person name="Daum C."/>
            <person name="Ezra D."/>
            <person name="Gonzalez J."/>
            <person name="Henrissat B."/>
            <person name="Kuo A."/>
            <person name="Liang C."/>
            <person name="Lipzen A."/>
            <person name="Lutzoni F."/>
            <person name="Magnuson J."/>
            <person name="Mondo S."/>
            <person name="Nolan M."/>
            <person name="Ohm R."/>
            <person name="Pangilinan J."/>
            <person name="Park H.-J."/>
            <person name="Ramirez L."/>
            <person name="Alfaro M."/>
            <person name="Sun H."/>
            <person name="Tritt A."/>
            <person name="Yoshinaga Y."/>
            <person name="Zwiers L.-H."/>
            <person name="Turgeon B."/>
            <person name="Goodwin S."/>
            <person name="Spatafora J."/>
            <person name="Crous P."/>
            <person name="Grigoriev I."/>
        </authorList>
    </citation>
    <scope>NUCLEOTIDE SEQUENCE</scope>
    <source>
        <strain evidence="5">CBS 260.36</strain>
    </source>
</reference>
<dbReference type="PANTHER" id="PTHR28620:SF1">
    <property type="entry name" value="CENP-V_GFA DOMAIN-CONTAINING PROTEIN"/>
    <property type="match status" value="1"/>
</dbReference>
<keyword evidence="2" id="KW-0479">Metal-binding</keyword>
<dbReference type="GO" id="GO:0016846">
    <property type="term" value="F:carbon-sulfur lyase activity"/>
    <property type="evidence" value="ECO:0007669"/>
    <property type="project" value="InterPro"/>
</dbReference>
<dbReference type="InterPro" id="IPR052355">
    <property type="entry name" value="CENP-V-like"/>
</dbReference>
<evidence type="ECO:0000313" key="5">
    <source>
        <dbReference type="EMBL" id="KAF2151144.1"/>
    </source>
</evidence>
<dbReference type="Proteomes" id="UP000799439">
    <property type="component" value="Unassembled WGS sequence"/>
</dbReference>
<organism evidence="5 6">
    <name type="scientific">Myriangium duriaei CBS 260.36</name>
    <dbReference type="NCBI Taxonomy" id="1168546"/>
    <lineage>
        <taxon>Eukaryota</taxon>
        <taxon>Fungi</taxon>
        <taxon>Dikarya</taxon>
        <taxon>Ascomycota</taxon>
        <taxon>Pezizomycotina</taxon>
        <taxon>Dothideomycetes</taxon>
        <taxon>Dothideomycetidae</taxon>
        <taxon>Myriangiales</taxon>
        <taxon>Myriangiaceae</taxon>
        <taxon>Myriangium</taxon>
    </lineage>
</organism>
<evidence type="ECO:0000313" key="6">
    <source>
        <dbReference type="Proteomes" id="UP000799439"/>
    </source>
</evidence>
<gene>
    <name evidence="5" type="ORF">K461DRAFT_279928</name>
</gene>
<dbReference type="InterPro" id="IPR006913">
    <property type="entry name" value="CENP-V/GFA"/>
</dbReference>
<dbReference type="SUPFAM" id="SSF51316">
    <property type="entry name" value="Mss4-like"/>
    <property type="match status" value="1"/>
</dbReference>
<comment type="similarity">
    <text evidence="1">Belongs to the Gfa family.</text>
</comment>
<name>A0A9P4J2C6_9PEZI</name>
<sequence length="179" mass="20540">MSEQTKPIDNQDELIKDLSFDKEAGDKKTFTGSCVCRKVTYKVDISMANQREITKCNCTICQKRGWVTLRADEKDFHMQTPCTTEQLFTSKPGQYVGNYVRESSPHMSRFFCDVCGCQFAMQGYFLIGEHRIDFFAVDPKTLDQPQEGLDVSTFKVQYYDGIKNDFMNKSSQVHPHGIV</sequence>
<dbReference type="Gene3D" id="2.170.150.70">
    <property type="match status" value="1"/>
</dbReference>
<dbReference type="AlphaFoldDB" id="A0A9P4J2C6"/>
<dbReference type="OrthoDB" id="2993351at2759"/>
<dbReference type="PANTHER" id="PTHR28620">
    <property type="entry name" value="CENTROMERE PROTEIN V"/>
    <property type="match status" value="1"/>
</dbReference>
<evidence type="ECO:0000256" key="3">
    <source>
        <dbReference type="ARBA" id="ARBA00022833"/>
    </source>
</evidence>
<keyword evidence="6" id="KW-1185">Reference proteome</keyword>
<evidence type="ECO:0000256" key="1">
    <source>
        <dbReference type="ARBA" id="ARBA00005495"/>
    </source>
</evidence>
<comment type="caution">
    <text evidence="5">The sequence shown here is derived from an EMBL/GenBank/DDBJ whole genome shotgun (WGS) entry which is preliminary data.</text>
</comment>
<keyword evidence="3" id="KW-0862">Zinc</keyword>
<evidence type="ECO:0000259" key="4">
    <source>
        <dbReference type="PROSITE" id="PS51891"/>
    </source>
</evidence>
<dbReference type="GO" id="GO:0046872">
    <property type="term" value="F:metal ion binding"/>
    <property type="evidence" value="ECO:0007669"/>
    <property type="project" value="UniProtKB-KW"/>
</dbReference>
<proteinExistence type="inferred from homology"/>
<feature type="domain" description="CENP-V/GFA" evidence="4">
    <location>
        <begin position="30"/>
        <end position="160"/>
    </location>
</feature>